<reference evidence="1" key="1">
    <citation type="submission" date="2021-09" db="EMBL/GenBank/DDBJ databases">
        <authorList>
            <consortium name="AG Swart"/>
            <person name="Singh M."/>
            <person name="Singh A."/>
            <person name="Seah K."/>
            <person name="Emmerich C."/>
        </authorList>
    </citation>
    <scope>NUCLEOTIDE SEQUENCE</scope>
    <source>
        <strain evidence="1">ATCC30299</strain>
    </source>
</reference>
<dbReference type="Proteomes" id="UP001162131">
    <property type="component" value="Unassembled WGS sequence"/>
</dbReference>
<organism evidence="1 2">
    <name type="scientific">Blepharisma stoltei</name>
    <dbReference type="NCBI Taxonomy" id="1481888"/>
    <lineage>
        <taxon>Eukaryota</taxon>
        <taxon>Sar</taxon>
        <taxon>Alveolata</taxon>
        <taxon>Ciliophora</taxon>
        <taxon>Postciliodesmatophora</taxon>
        <taxon>Heterotrichea</taxon>
        <taxon>Heterotrichida</taxon>
        <taxon>Blepharismidae</taxon>
        <taxon>Blepharisma</taxon>
    </lineage>
</organism>
<dbReference type="EMBL" id="CAJZBQ010000048">
    <property type="protein sequence ID" value="CAG9329673.1"/>
    <property type="molecule type" value="Genomic_DNA"/>
</dbReference>
<evidence type="ECO:0000313" key="1">
    <source>
        <dbReference type="EMBL" id="CAG9329673.1"/>
    </source>
</evidence>
<keyword evidence="2" id="KW-1185">Reference proteome</keyword>
<accession>A0AAU9JUJ9</accession>
<sequence>MKVQGKAAFQNEATSNLSKKLLAKKSYALRNSTAEANHHELEDVHNPLFLQWKPQARYHRKNYSYTKESDFSEKSSFVNPKNEIGSLSVYKTNEDAFYRHQREALALRHKYIESLERKSGVLKIRESSLNNRNIMTPYGISHTFNCSKRIKNLSKPRSLNSSETDISKHSIVENLNLPKLKETKEINAKDYEEEQEISHMLAELDTFSKRIRKSGMTFGCSTIDILMLNSKKKYK</sequence>
<dbReference type="AlphaFoldDB" id="A0AAU9JUJ9"/>
<gene>
    <name evidence="1" type="ORF">BSTOLATCC_MIC49296</name>
</gene>
<name>A0AAU9JUJ9_9CILI</name>
<evidence type="ECO:0000313" key="2">
    <source>
        <dbReference type="Proteomes" id="UP001162131"/>
    </source>
</evidence>
<proteinExistence type="predicted"/>
<protein>
    <submittedName>
        <fullName evidence="1">Uncharacterized protein</fullName>
    </submittedName>
</protein>
<comment type="caution">
    <text evidence="1">The sequence shown here is derived from an EMBL/GenBank/DDBJ whole genome shotgun (WGS) entry which is preliminary data.</text>
</comment>